<name>A0A8J6Q082_9FLAO</name>
<accession>A0A8J6Q082</accession>
<protein>
    <recommendedName>
        <fullName evidence="3">Lipoprotein</fullName>
    </recommendedName>
</protein>
<keyword evidence="2" id="KW-1185">Reference proteome</keyword>
<evidence type="ECO:0008006" key="3">
    <source>
        <dbReference type="Google" id="ProtNLM"/>
    </source>
</evidence>
<dbReference type="PROSITE" id="PS51257">
    <property type="entry name" value="PROKAR_LIPOPROTEIN"/>
    <property type="match status" value="1"/>
</dbReference>
<reference evidence="1 2" key="1">
    <citation type="journal article" date="2018" name="J. Microbiol.">
        <title>Aestuariibaculum marinum sp. nov., a marine bacterium isolated from seawater in South Korea.</title>
        <authorList>
            <person name="Choi J."/>
            <person name="Lee D."/>
            <person name="Jang J.H."/>
            <person name="Cha S."/>
            <person name="Seo T."/>
        </authorList>
    </citation>
    <scope>NUCLEOTIDE SEQUENCE [LARGE SCALE GENOMIC DNA]</scope>
    <source>
        <strain evidence="1 2">IP7</strain>
    </source>
</reference>
<evidence type="ECO:0000313" key="2">
    <source>
        <dbReference type="Proteomes" id="UP000621516"/>
    </source>
</evidence>
<comment type="caution">
    <text evidence="1">The sequence shown here is derived from an EMBL/GenBank/DDBJ whole genome shotgun (WGS) entry which is preliminary data.</text>
</comment>
<dbReference type="EMBL" id="JACVXD010000022">
    <property type="protein sequence ID" value="MBD0825502.1"/>
    <property type="molecule type" value="Genomic_DNA"/>
</dbReference>
<organism evidence="1 2">
    <name type="scientific">Aestuariibaculum marinum</name>
    <dbReference type="NCBI Taxonomy" id="2683592"/>
    <lineage>
        <taxon>Bacteria</taxon>
        <taxon>Pseudomonadati</taxon>
        <taxon>Bacteroidota</taxon>
        <taxon>Flavobacteriia</taxon>
        <taxon>Flavobacteriales</taxon>
        <taxon>Flavobacteriaceae</taxon>
    </lineage>
</organism>
<proteinExistence type="predicted"/>
<sequence>MTEIKNLMTIKEVKRFLICGLLFSAFFGCSPTLNITDLEKRINKHYTASSEGDIEYFLKNTPTKFVKEYGEDGVKKKLHQMYDNREYPELYNSIGELSVQDRSKCNSTYYYKVKYIIDRIQHTPYLDSTALKLNQEKYGFEHVHFNPKLKTLQVRENKETILLFDKKAKEWIFLDYDSDMTYLNRYFGHGFSDCLQTKIQSSTYINY</sequence>
<gene>
    <name evidence="1" type="ORF">ICJ85_15950</name>
</gene>
<evidence type="ECO:0000313" key="1">
    <source>
        <dbReference type="EMBL" id="MBD0825502.1"/>
    </source>
</evidence>
<dbReference type="RefSeq" id="WP_188224792.1">
    <property type="nucleotide sequence ID" value="NZ_JACVXD010000022.1"/>
</dbReference>
<dbReference type="Proteomes" id="UP000621516">
    <property type="component" value="Unassembled WGS sequence"/>
</dbReference>
<dbReference type="AlphaFoldDB" id="A0A8J6Q082"/>